<keyword evidence="3" id="KW-1185">Reference proteome</keyword>
<dbReference type="PANTHER" id="PTHR32027">
    <property type="entry name" value="CYTOSINE DEAMINASE"/>
    <property type="match status" value="1"/>
</dbReference>
<dbReference type="InterPro" id="IPR052349">
    <property type="entry name" value="Metallo-hydrolase_Enzymes"/>
</dbReference>
<dbReference type="SUPFAM" id="SSF51556">
    <property type="entry name" value="Metallo-dependent hydrolases"/>
    <property type="match status" value="1"/>
</dbReference>
<reference evidence="2 3" key="1">
    <citation type="submission" date="2023-03" db="EMBL/GenBank/DDBJ databases">
        <title>Draft genome sequence of the bacteria which degrade cell wall of Tricholomamatutake.</title>
        <authorList>
            <person name="Konishi Y."/>
            <person name="Fukuta Y."/>
            <person name="Shirasaka N."/>
        </authorList>
    </citation>
    <scope>NUCLEOTIDE SEQUENCE [LARGE SCALE GENOMIC DNA]</scope>
    <source>
        <strain evidence="3">mu1</strain>
    </source>
</reference>
<evidence type="ECO:0000313" key="2">
    <source>
        <dbReference type="EMBL" id="GLX67160.1"/>
    </source>
</evidence>
<dbReference type="Proteomes" id="UP001157114">
    <property type="component" value="Unassembled WGS sequence"/>
</dbReference>
<feature type="domain" description="Amidohydrolase 3" evidence="1">
    <location>
        <begin position="117"/>
        <end position="400"/>
    </location>
</feature>
<gene>
    <name evidence="2" type="ORF">MU1_15050</name>
</gene>
<proteinExistence type="predicted"/>
<dbReference type="InterPro" id="IPR013108">
    <property type="entry name" value="Amidohydro_3"/>
</dbReference>
<dbReference type="InterPro" id="IPR011059">
    <property type="entry name" value="Metal-dep_hydrolase_composite"/>
</dbReference>
<protein>
    <submittedName>
        <fullName evidence="2">Deaminase</fullName>
    </submittedName>
</protein>
<sequence>MNGDCWISNVKLETGFRRKEDGSIIGTETAAYHLRLGDGFVKELIPASEPLSVALPIIEGSSYLLLPSFSEMHLHLDKTLIGEAWQAIPPGKGVVERSELEHKTLSEHAHTTAARAERLLQTVMDAGSTYVRTHVDIYPAIGLKYLKEIQSVLEAYDGKLAYDIVAFPQQGLLRSGSKELLRAAMREGATMVGGVDPATVDIDIERSLQEMVEIAVEFGGGIDLHLHDPDYLGTHTIRRLAQLTIEAGLQGKVSVSHAFCLGEVPEGATADLAGLLRKAGIRIINSVHHKATLPHVQVLQRYGVPFSLGCDNVQDSWQPFGNGNLLERAGRLSERLRWLDEYSLNRALGCITDGVMPLDAGGNRVWPQPGDVANLVLMDASCSSEAIARRRACKAVFFRGAHVAGKLMSAGERMVVV</sequence>
<dbReference type="Pfam" id="PF07969">
    <property type="entry name" value="Amidohydro_3"/>
    <property type="match status" value="1"/>
</dbReference>
<comment type="caution">
    <text evidence="2">The sequence shown here is derived from an EMBL/GenBank/DDBJ whole genome shotgun (WGS) entry which is preliminary data.</text>
</comment>
<dbReference type="NCBIfam" id="NF005312">
    <property type="entry name" value="PRK06846.1"/>
    <property type="match status" value="1"/>
</dbReference>
<name>A0ABQ6GA84_9BACL</name>
<accession>A0ABQ6GA84</accession>
<evidence type="ECO:0000313" key="3">
    <source>
        <dbReference type="Proteomes" id="UP001157114"/>
    </source>
</evidence>
<organism evidence="2 3">
    <name type="scientific">Paenibacillus glycanilyticus</name>
    <dbReference type="NCBI Taxonomy" id="126569"/>
    <lineage>
        <taxon>Bacteria</taxon>
        <taxon>Bacillati</taxon>
        <taxon>Bacillota</taxon>
        <taxon>Bacilli</taxon>
        <taxon>Bacillales</taxon>
        <taxon>Paenibacillaceae</taxon>
        <taxon>Paenibacillus</taxon>
    </lineage>
</organism>
<dbReference type="Gene3D" id="2.30.40.10">
    <property type="entry name" value="Urease, subunit C, domain 1"/>
    <property type="match status" value="1"/>
</dbReference>
<dbReference type="InterPro" id="IPR032466">
    <property type="entry name" value="Metal_Hydrolase"/>
</dbReference>
<dbReference type="EMBL" id="BSSQ01000006">
    <property type="protein sequence ID" value="GLX67160.1"/>
    <property type="molecule type" value="Genomic_DNA"/>
</dbReference>
<dbReference type="RefSeq" id="WP_284237898.1">
    <property type="nucleotide sequence ID" value="NZ_BSSQ01000006.1"/>
</dbReference>
<dbReference type="PANTHER" id="PTHR32027:SF9">
    <property type="entry name" value="BLL3847 PROTEIN"/>
    <property type="match status" value="1"/>
</dbReference>
<dbReference type="Gene3D" id="3.20.20.140">
    <property type="entry name" value="Metal-dependent hydrolases"/>
    <property type="match status" value="1"/>
</dbReference>
<dbReference type="CDD" id="cd01293">
    <property type="entry name" value="Bact_CD"/>
    <property type="match status" value="1"/>
</dbReference>
<evidence type="ECO:0000259" key="1">
    <source>
        <dbReference type="Pfam" id="PF07969"/>
    </source>
</evidence>